<name>A0A2A3EPQ2_APICC</name>
<keyword evidence="3" id="KW-1185">Reference proteome</keyword>
<accession>A0A2A3EPQ2</accession>
<feature type="region of interest" description="Disordered" evidence="1">
    <location>
        <begin position="71"/>
        <end position="104"/>
    </location>
</feature>
<evidence type="ECO:0000313" key="2">
    <source>
        <dbReference type="EMBL" id="PBC33735.1"/>
    </source>
</evidence>
<feature type="region of interest" description="Disordered" evidence="1">
    <location>
        <begin position="31"/>
        <end position="51"/>
    </location>
</feature>
<sequence>MIHQLKDWVKALTLDILFSISHESRTEKGMDNLMITTSSKNSSRSTSPKRRNILISSQQLSATLEHIPKIRNVSLSQTGEDSTGSGSSGGEGSLSMKGSRQKSPGTVIRVDAMDESNTNLITAEQDEFVPNIHLPTDDDGINIFTDYI</sequence>
<reference evidence="2 3" key="1">
    <citation type="submission" date="2014-07" db="EMBL/GenBank/DDBJ databases">
        <title>Genomic and transcriptomic analysis on Apis cerana provide comprehensive insights into honey bee biology.</title>
        <authorList>
            <person name="Diao Q."/>
            <person name="Sun L."/>
            <person name="Zheng H."/>
            <person name="Zheng H."/>
            <person name="Xu S."/>
            <person name="Wang S."/>
            <person name="Zeng Z."/>
            <person name="Hu F."/>
            <person name="Su S."/>
            <person name="Wu J."/>
        </authorList>
    </citation>
    <scope>NUCLEOTIDE SEQUENCE [LARGE SCALE GENOMIC DNA]</scope>
    <source>
        <tissue evidence="2">Pupae without intestine</tissue>
    </source>
</reference>
<dbReference type="Proteomes" id="UP000242457">
    <property type="component" value="Unassembled WGS sequence"/>
</dbReference>
<organism evidence="2 3">
    <name type="scientific">Apis cerana cerana</name>
    <name type="common">Oriental honeybee</name>
    <dbReference type="NCBI Taxonomy" id="94128"/>
    <lineage>
        <taxon>Eukaryota</taxon>
        <taxon>Metazoa</taxon>
        <taxon>Ecdysozoa</taxon>
        <taxon>Arthropoda</taxon>
        <taxon>Hexapoda</taxon>
        <taxon>Insecta</taxon>
        <taxon>Pterygota</taxon>
        <taxon>Neoptera</taxon>
        <taxon>Endopterygota</taxon>
        <taxon>Hymenoptera</taxon>
        <taxon>Apocrita</taxon>
        <taxon>Aculeata</taxon>
        <taxon>Apoidea</taxon>
        <taxon>Anthophila</taxon>
        <taxon>Apidae</taxon>
        <taxon>Apis</taxon>
    </lineage>
</organism>
<evidence type="ECO:0000256" key="1">
    <source>
        <dbReference type="SAM" id="MobiDB-lite"/>
    </source>
</evidence>
<dbReference type="EMBL" id="KZ288197">
    <property type="protein sequence ID" value="PBC33735.1"/>
    <property type="molecule type" value="Genomic_DNA"/>
</dbReference>
<keyword evidence="2" id="KW-0472">Membrane</keyword>
<feature type="compositionally biased region" description="Low complexity" evidence="1">
    <location>
        <begin position="36"/>
        <end position="46"/>
    </location>
</feature>
<dbReference type="AlphaFoldDB" id="A0A2A3EPQ2"/>
<proteinExistence type="predicted"/>
<gene>
    <name evidence="2" type="ORF">APICC_07313</name>
</gene>
<dbReference type="OrthoDB" id="1323at2759"/>
<evidence type="ECO:0000313" key="3">
    <source>
        <dbReference type="Proteomes" id="UP000242457"/>
    </source>
</evidence>
<protein>
    <submittedName>
        <fullName evidence="2">Transmembrane and coiled-coil domain containing protein</fullName>
    </submittedName>
</protein>
<keyword evidence="2" id="KW-0812">Transmembrane</keyword>